<dbReference type="Proteomes" id="UP000735302">
    <property type="component" value="Unassembled WGS sequence"/>
</dbReference>
<organism evidence="2 3">
    <name type="scientific">Plakobranchus ocellatus</name>
    <dbReference type="NCBI Taxonomy" id="259542"/>
    <lineage>
        <taxon>Eukaryota</taxon>
        <taxon>Metazoa</taxon>
        <taxon>Spiralia</taxon>
        <taxon>Lophotrochozoa</taxon>
        <taxon>Mollusca</taxon>
        <taxon>Gastropoda</taxon>
        <taxon>Heterobranchia</taxon>
        <taxon>Euthyneura</taxon>
        <taxon>Panpulmonata</taxon>
        <taxon>Sacoglossa</taxon>
        <taxon>Placobranchoidea</taxon>
        <taxon>Plakobranchidae</taxon>
        <taxon>Plakobranchus</taxon>
    </lineage>
</organism>
<gene>
    <name evidence="2" type="ORF">PoB_000015500</name>
</gene>
<name>A0AAV3XRB9_9GAST</name>
<sequence>MAAFPRSAPSSKEESRVGQVRLSRERLCTVIKKGLAAFPRLAPRSSAECPQGPARLLRVKLGTVIKKILPRCRAALSQVPWQTTRHADNNATDGRSYRDPIPSYRARRQSLELKGREPAGACTYIKTQTAYNYQEKLSEVTGCATRGQIGPRAYCKGTHGEIVRTDEAYWDLGGPTGLAERNHAVERGPADCRAGGELPWTKTEQAGGVKCVAGGPTTPHVERSYRRA</sequence>
<protein>
    <submittedName>
        <fullName evidence="2">Uncharacterized protein</fullName>
    </submittedName>
</protein>
<keyword evidence="3" id="KW-1185">Reference proteome</keyword>
<reference evidence="2 3" key="1">
    <citation type="journal article" date="2021" name="Elife">
        <title>Chloroplast acquisition without the gene transfer in kleptoplastic sea slugs, Plakobranchus ocellatus.</title>
        <authorList>
            <person name="Maeda T."/>
            <person name="Takahashi S."/>
            <person name="Yoshida T."/>
            <person name="Shimamura S."/>
            <person name="Takaki Y."/>
            <person name="Nagai Y."/>
            <person name="Toyoda A."/>
            <person name="Suzuki Y."/>
            <person name="Arimoto A."/>
            <person name="Ishii H."/>
            <person name="Satoh N."/>
            <person name="Nishiyama T."/>
            <person name="Hasebe M."/>
            <person name="Maruyama T."/>
            <person name="Minagawa J."/>
            <person name="Obokata J."/>
            <person name="Shigenobu S."/>
        </authorList>
    </citation>
    <scope>NUCLEOTIDE SEQUENCE [LARGE SCALE GENOMIC DNA]</scope>
</reference>
<accession>A0AAV3XRB9</accession>
<dbReference type="AlphaFoldDB" id="A0AAV3XRB9"/>
<evidence type="ECO:0000313" key="2">
    <source>
        <dbReference type="EMBL" id="GFN73649.1"/>
    </source>
</evidence>
<proteinExistence type="predicted"/>
<evidence type="ECO:0000313" key="3">
    <source>
        <dbReference type="Proteomes" id="UP000735302"/>
    </source>
</evidence>
<comment type="caution">
    <text evidence="2">The sequence shown here is derived from an EMBL/GenBank/DDBJ whole genome shotgun (WGS) entry which is preliminary data.</text>
</comment>
<evidence type="ECO:0000256" key="1">
    <source>
        <dbReference type="SAM" id="MobiDB-lite"/>
    </source>
</evidence>
<dbReference type="EMBL" id="BLXT01000020">
    <property type="protein sequence ID" value="GFN73649.1"/>
    <property type="molecule type" value="Genomic_DNA"/>
</dbReference>
<feature type="region of interest" description="Disordered" evidence="1">
    <location>
        <begin position="85"/>
        <end position="104"/>
    </location>
</feature>